<dbReference type="EMBL" id="AP022601">
    <property type="protein sequence ID" value="BBY93147.1"/>
    <property type="molecule type" value="Genomic_DNA"/>
</dbReference>
<gene>
    <name evidence="4" type="ORF">MGALJ_28160</name>
</gene>
<feature type="domain" description="Haemophore haem-binding" evidence="3">
    <location>
        <begin position="54"/>
        <end position="130"/>
    </location>
</feature>
<feature type="signal peptide" evidence="2">
    <location>
        <begin position="1"/>
        <end position="35"/>
    </location>
</feature>
<proteinExistence type="predicted"/>
<sequence>MVKASRAARRAVAAVIGSGAVAGAMLFGGAAMAFAQPTPVPPPPPPPAPGAPPPGCTAADLAQASGTVGTATGQYLFTHPDVNNFFTSLRGLPNEELRGRVQTYMDANPQVEAELNAIRQPVTDLRTRCDAPAPLDR</sequence>
<keyword evidence="2" id="KW-0732">Signal</keyword>
<accession>A0A9W4FFF9</accession>
<evidence type="ECO:0000256" key="1">
    <source>
        <dbReference type="SAM" id="MobiDB-lite"/>
    </source>
</evidence>
<evidence type="ECO:0000259" key="3">
    <source>
        <dbReference type="Pfam" id="PF16525"/>
    </source>
</evidence>
<reference evidence="4 5" key="1">
    <citation type="journal article" date="2019" name="Emerg. Microbes Infect.">
        <title>Comprehensive subspecies identification of 175 nontuberculous mycobacteria species based on 7547 genomic profiles.</title>
        <authorList>
            <person name="Matsumoto Y."/>
            <person name="Kinjo T."/>
            <person name="Motooka D."/>
            <person name="Nabeya D."/>
            <person name="Jung N."/>
            <person name="Uechi K."/>
            <person name="Horii T."/>
            <person name="Iida T."/>
            <person name="Fujita J."/>
            <person name="Nakamura S."/>
        </authorList>
    </citation>
    <scope>NUCLEOTIDE SEQUENCE [LARGE SCALE GENOMIC DNA]</scope>
    <source>
        <strain evidence="4 5">JCM 6399</strain>
    </source>
</reference>
<dbReference type="Proteomes" id="UP000465785">
    <property type="component" value="Chromosome"/>
</dbReference>
<dbReference type="KEGG" id="mgau:MGALJ_28160"/>
<dbReference type="AlphaFoldDB" id="A0A9W4FFF9"/>
<dbReference type="NCBIfam" id="TIGR04529">
    <property type="entry name" value="MTB_hemophore"/>
    <property type="match status" value="1"/>
</dbReference>
<dbReference type="Gene3D" id="1.20.20.20">
    <property type="entry name" value="Haemophore, haem-binding domain"/>
    <property type="match status" value="1"/>
</dbReference>
<dbReference type="InterPro" id="IPR038378">
    <property type="entry name" value="MHB_sf"/>
</dbReference>
<dbReference type="InterPro" id="IPR032407">
    <property type="entry name" value="MHB"/>
</dbReference>
<keyword evidence="5" id="KW-1185">Reference proteome</keyword>
<feature type="chain" id="PRO_5040721303" evidence="2">
    <location>
        <begin position="36"/>
        <end position="137"/>
    </location>
</feature>
<dbReference type="GO" id="GO:0020037">
    <property type="term" value="F:heme binding"/>
    <property type="evidence" value="ECO:0007669"/>
    <property type="project" value="InterPro"/>
</dbReference>
<evidence type="ECO:0000313" key="5">
    <source>
        <dbReference type="Proteomes" id="UP000465785"/>
    </source>
</evidence>
<feature type="compositionally biased region" description="Pro residues" evidence="1">
    <location>
        <begin position="38"/>
        <end position="55"/>
    </location>
</feature>
<evidence type="ECO:0000256" key="2">
    <source>
        <dbReference type="SAM" id="SignalP"/>
    </source>
</evidence>
<protein>
    <submittedName>
        <fullName evidence="4">Membrane protein</fullName>
    </submittedName>
</protein>
<evidence type="ECO:0000313" key="4">
    <source>
        <dbReference type="EMBL" id="BBY93147.1"/>
    </source>
</evidence>
<dbReference type="Pfam" id="PF16525">
    <property type="entry name" value="MHB"/>
    <property type="match status" value="1"/>
</dbReference>
<organism evidence="4 5">
    <name type="scientific">Mycobacterium gallinarum</name>
    <dbReference type="NCBI Taxonomy" id="39689"/>
    <lineage>
        <taxon>Bacteria</taxon>
        <taxon>Bacillati</taxon>
        <taxon>Actinomycetota</taxon>
        <taxon>Actinomycetes</taxon>
        <taxon>Mycobacteriales</taxon>
        <taxon>Mycobacteriaceae</taxon>
        <taxon>Mycobacterium</taxon>
    </lineage>
</organism>
<name>A0A9W4FFF9_9MYCO</name>
<feature type="region of interest" description="Disordered" evidence="1">
    <location>
        <begin position="34"/>
        <end position="60"/>
    </location>
</feature>
<dbReference type="RefSeq" id="WP_163730139.1">
    <property type="nucleotide sequence ID" value="NZ_AP022601.1"/>
</dbReference>